<dbReference type="Pfam" id="PF19742">
    <property type="entry name" value="DUF6231"/>
    <property type="match status" value="1"/>
</dbReference>
<proteinExistence type="predicted"/>
<dbReference type="OrthoDB" id="5609094at2"/>
<evidence type="ECO:0000313" key="2">
    <source>
        <dbReference type="Proteomes" id="UP000235116"/>
    </source>
</evidence>
<organism evidence="1 2">
    <name type="scientific">Ketobacter alkanivorans</name>
    <dbReference type="NCBI Taxonomy" id="1917421"/>
    <lineage>
        <taxon>Bacteria</taxon>
        <taxon>Pseudomonadati</taxon>
        <taxon>Pseudomonadota</taxon>
        <taxon>Gammaproteobacteria</taxon>
        <taxon>Pseudomonadales</taxon>
        <taxon>Ketobacteraceae</taxon>
        <taxon>Ketobacter</taxon>
    </lineage>
</organism>
<dbReference type="Proteomes" id="UP000235116">
    <property type="component" value="Chromosome"/>
</dbReference>
<accession>A0A2K9LGX0</accession>
<evidence type="ECO:0008006" key="3">
    <source>
        <dbReference type="Google" id="ProtNLM"/>
    </source>
</evidence>
<protein>
    <recommendedName>
        <fullName evidence="3">Methyltransferase type 11 domain-containing protein</fullName>
    </recommendedName>
</protein>
<sequence length="150" mass="17052">MALPAPLTALIQSEQLSNVLCVDVAPGTTEGKPSCSLHHVTADQLMEPTFQDRFDLVWLSEATLKQGQQCQNGLIAKCRDQLAARVLLELGNEDRSGLSDTECLALGFVRCATTDRHNYYLFNLRTYKPVPDWLNPRFWANPQNWDKFRW</sequence>
<evidence type="ECO:0000313" key="1">
    <source>
        <dbReference type="EMBL" id="AUM11500.1"/>
    </source>
</evidence>
<keyword evidence="2" id="KW-1185">Reference proteome</keyword>
<reference evidence="2" key="1">
    <citation type="submission" date="2017-08" db="EMBL/GenBank/DDBJ databases">
        <title>Direct submision.</title>
        <authorList>
            <person name="Kim S.-J."/>
            <person name="Rhee S.-K."/>
        </authorList>
    </citation>
    <scope>NUCLEOTIDE SEQUENCE [LARGE SCALE GENOMIC DNA]</scope>
    <source>
        <strain evidence="2">GI5</strain>
    </source>
</reference>
<dbReference type="InterPro" id="IPR046199">
    <property type="entry name" value="DUF6231"/>
</dbReference>
<dbReference type="EMBL" id="CP022684">
    <property type="protein sequence ID" value="AUM11500.1"/>
    <property type="molecule type" value="Genomic_DNA"/>
</dbReference>
<name>A0A2K9LGX0_9GAMM</name>
<dbReference type="AlphaFoldDB" id="A0A2K9LGX0"/>
<gene>
    <name evidence="1" type="ORF">Kalk_03265</name>
</gene>
<dbReference type="RefSeq" id="WP_101892840.1">
    <property type="nucleotide sequence ID" value="NZ_CP022684.1"/>
</dbReference>
<dbReference type="KEGG" id="kak:Kalk_03265"/>